<dbReference type="Proteomes" id="UP000192095">
    <property type="component" value="Chromosome"/>
</dbReference>
<accession>A0A1V0P3B6</accession>
<gene>
    <name evidence="9" type="ORF">LLUC06_1739</name>
</gene>
<dbReference type="EMBL" id="CP015902">
    <property type="protein sequence ID" value="ARE21282.1"/>
    <property type="molecule type" value="Genomic_DNA"/>
</dbReference>
<sequence>MEKKKENIVLALIALIIGILALILSWVPIVNNFAAILAVIGFILAIIALIINRKNKKTLSIVSLVISIVAFVIVMATQAFYAKTLNDSFNSSGSSSKIAKKVEDSGSSQTSDTKKSEKASFKIGETADINGVQFKVNKVDYSQGTSYSTPDSGNQFVLVNVTITNTSDKTTDYNPYDFKIDDNGNQTDLSEYLMDDNGNDPVSDPLHSGSLAKGGSVTGTMVGQAKIGNKYKLIYTGNMFLKDDKITFELN</sequence>
<dbReference type="InterPro" id="IPR007237">
    <property type="entry name" value="CD20-like"/>
</dbReference>
<dbReference type="InterPro" id="IPR029050">
    <property type="entry name" value="Immunoprotect_excell_Ig-like"/>
</dbReference>
<protein>
    <submittedName>
        <fullName evidence="9">DUF4352 domain-containing protein</fullName>
    </submittedName>
</protein>
<evidence type="ECO:0000313" key="10">
    <source>
        <dbReference type="Proteomes" id="UP000192095"/>
    </source>
</evidence>
<feature type="transmembrane region" description="Helical" evidence="7">
    <location>
        <begin position="33"/>
        <end position="51"/>
    </location>
</feature>
<dbReference type="Pfam" id="PF11611">
    <property type="entry name" value="DUF4352"/>
    <property type="match status" value="1"/>
</dbReference>
<evidence type="ECO:0000256" key="4">
    <source>
        <dbReference type="ARBA" id="ARBA00022989"/>
    </source>
</evidence>
<evidence type="ECO:0000256" key="5">
    <source>
        <dbReference type="ARBA" id="ARBA00023136"/>
    </source>
</evidence>
<keyword evidence="5 7" id="KW-0472">Membrane</keyword>
<feature type="transmembrane region" description="Helical" evidence="7">
    <location>
        <begin position="7"/>
        <end position="27"/>
    </location>
</feature>
<proteinExistence type="predicted"/>
<dbReference type="Gene3D" id="2.60.40.1240">
    <property type="match status" value="1"/>
</dbReference>
<name>A0A1V0P3B6_LACLL</name>
<keyword evidence="2 7" id="KW-0812">Transmembrane</keyword>
<feature type="domain" description="DUF4352" evidence="8">
    <location>
        <begin position="121"/>
        <end position="243"/>
    </location>
</feature>
<evidence type="ECO:0000259" key="8">
    <source>
        <dbReference type="Pfam" id="PF11611"/>
    </source>
</evidence>
<feature type="region of interest" description="Disordered" evidence="6">
    <location>
        <begin position="88"/>
        <end position="117"/>
    </location>
</feature>
<keyword evidence="4 7" id="KW-1133">Transmembrane helix</keyword>
<evidence type="ECO:0000313" key="9">
    <source>
        <dbReference type="EMBL" id="ARE21282.1"/>
    </source>
</evidence>
<evidence type="ECO:0000256" key="1">
    <source>
        <dbReference type="ARBA" id="ARBA00004141"/>
    </source>
</evidence>
<evidence type="ECO:0000256" key="7">
    <source>
        <dbReference type="SAM" id="Phobius"/>
    </source>
</evidence>
<evidence type="ECO:0000256" key="6">
    <source>
        <dbReference type="SAM" id="MobiDB-lite"/>
    </source>
</evidence>
<keyword evidence="3" id="KW-0732">Signal</keyword>
<dbReference type="AlphaFoldDB" id="A0A1V0P3B6"/>
<dbReference type="GO" id="GO:0016020">
    <property type="term" value="C:membrane"/>
    <property type="evidence" value="ECO:0007669"/>
    <property type="project" value="UniProtKB-SubCell"/>
</dbReference>
<feature type="transmembrane region" description="Helical" evidence="7">
    <location>
        <begin position="58"/>
        <end position="81"/>
    </location>
</feature>
<comment type="subcellular location">
    <subcellularLocation>
        <location evidence="1">Membrane</location>
        <topology evidence="1">Multi-pass membrane protein</topology>
    </subcellularLocation>
</comment>
<evidence type="ECO:0000256" key="3">
    <source>
        <dbReference type="ARBA" id="ARBA00022729"/>
    </source>
</evidence>
<evidence type="ECO:0000256" key="2">
    <source>
        <dbReference type="ARBA" id="ARBA00022692"/>
    </source>
</evidence>
<dbReference type="RefSeq" id="WP_081213631.1">
    <property type="nucleotide sequence ID" value="NZ_CP015902.2"/>
</dbReference>
<dbReference type="InterPro" id="IPR029051">
    <property type="entry name" value="DUF4352"/>
</dbReference>
<dbReference type="Pfam" id="PF04103">
    <property type="entry name" value="CD20"/>
    <property type="match status" value="1"/>
</dbReference>
<organism evidence="9 10">
    <name type="scientific">Lactococcus lactis subsp. lactis</name>
    <name type="common">Streptococcus lactis</name>
    <dbReference type="NCBI Taxonomy" id="1360"/>
    <lineage>
        <taxon>Bacteria</taxon>
        <taxon>Bacillati</taxon>
        <taxon>Bacillota</taxon>
        <taxon>Bacilli</taxon>
        <taxon>Lactobacillales</taxon>
        <taxon>Streptococcaceae</taxon>
        <taxon>Lactococcus</taxon>
    </lineage>
</organism>
<reference evidence="9 10" key="1">
    <citation type="journal article" date="2017" name="BMC Genomics">
        <title>Comparative and functional genomics of the Lactococcus lactis taxon; insights into evolution and niche adaptation.</title>
        <authorList>
            <person name="Kelleher P."/>
            <person name="Bottacini F."/>
            <person name="Mahony J."/>
            <person name="Kilcawley K.N."/>
            <person name="van Sinderen D."/>
        </authorList>
    </citation>
    <scope>NUCLEOTIDE SEQUENCE [LARGE SCALE GENOMIC DNA]</scope>
    <source>
        <strain evidence="9 10">UC06</strain>
    </source>
</reference>